<dbReference type="PANTHER" id="PTHR28670">
    <property type="entry name" value="UV-STIMULATED SCAFFOLD PROTEIN A"/>
    <property type="match status" value="1"/>
</dbReference>
<evidence type="ECO:0000313" key="6">
    <source>
        <dbReference type="Proteomes" id="UP000434957"/>
    </source>
</evidence>
<feature type="region of interest" description="Disordered" evidence="1">
    <location>
        <begin position="206"/>
        <end position="230"/>
    </location>
</feature>
<dbReference type="Pfam" id="PF20867">
    <property type="entry name" value="UVSSA_N"/>
    <property type="match status" value="1"/>
</dbReference>
<protein>
    <recommendedName>
        <fullName evidence="8">VHS domain-containing protein</fullName>
    </recommendedName>
</protein>
<name>A0A6A4F437_9STRA</name>
<evidence type="ECO:0008006" key="8">
    <source>
        <dbReference type="Google" id="ProtNLM"/>
    </source>
</evidence>
<evidence type="ECO:0000256" key="1">
    <source>
        <dbReference type="SAM" id="MobiDB-lite"/>
    </source>
</evidence>
<evidence type="ECO:0000313" key="2">
    <source>
        <dbReference type="EMBL" id="KAE9014311.1"/>
    </source>
</evidence>
<dbReference type="EMBL" id="QXFU01000982">
    <property type="protein sequence ID" value="KAE9014311.1"/>
    <property type="molecule type" value="Genomic_DNA"/>
</dbReference>
<organism evidence="4 6">
    <name type="scientific">Phytophthora rubi</name>
    <dbReference type="NCBI Taxonomy" id="129364"/>
    <lineage>
        <taxon>Eukaryota</taxon>
        <taxon>Sar</taxon>
        <taxon>Stramenopiles</taxon>
        <taxon>Oomycota</taxon>
        <taxon>Peronosporomycetes</taxon>
        <taxon>Peronosporales</taxon>
        <taxon>Peronosporaceae</taxon>
        <taxon>Phytophthora</taxon>
    </lineage>
</organism>
<evidence type="ECO:0000313" key="4">
    <source>
        <dbReference type="EMBL" id="KAE9332751.1"/>
    </source>
</evidence>
<reference evidence="4 6" key="1">
    <citation type="submission" date="2018-08" db="EMBL/GenBank/DDBJ databases">
        <title>Genomic investigation of the strawberry pathogen Phytophthora fragariae indicates pathogenicity is determined by transcriptional variation in three key races.</title>
        <authorList>
            <person name="Adams T.M."/>
            <person name="Armitage A.D."/>
            <person name="Sobczyk M.K."/>
            <person name="Bates H.J."/>
            <person name="Dunwell J.M."/>
            <person name="Nellist C.F."/>
            <person name="Harrison R.J."/>
        </authorList>
    </citation>
    <scope>NUCLEOTIDE SEQUENCE [LARGE SCALE GENOMIC DNA]</scope>
    <source>
        <strain evidence="3 5">SCRP249</strain>
        <strain evidence="2 7">SCRP324</strain>
        <strain evidence="4 6">SCRP333</strain>
    </source>
</reference>
<feature type="compositionally biased region" description="Basic residues" evidence="1">
    <location>
        <begin position="487"/>
        <end position="496"/>
    </location>
</feature>
<feature type="region of interest" description="Disordered" evidence="1">
    <location>
        <begin position="43"/>
        <end position="65"/>
    </location>
</feature>
<evidence type="ECO:0000313" key="3">
    <source>
        <dbReference type="EMBL" id="KAE9019150.1"/>
    </source>
</evidence>
<keyword evidence="6" id="KW-1185">Reference proteome</keyword>
<evidence type="ECO:0000313" key="7">
    <source>
        <dbReference type="Proteomes" id="UP000435112"/>
    </source>
</evidence>
<dbReference type="GO" id="GO:0009411">
    <property type="term" value="P:response to UV"/>
    <property type="evidence" value="ECO:0007669"/>
    <property type="project" value="InterPro"/>
</dbReference>
<dbReference type="EMBL" id="QXFT01000948">
    <property type="protein sequence ID" value="KAE9332751.1"/>
    <property type="molecule type" value="Genomic_DNA"/>
</dbReference>
<sequence>MDQRYGVAPPTGIQQLNSENEAARFDEALTGYFRVVTTAGKRARGRGRRGMMAPSAENDSSDSPESCVKQLKRLLRDATAPAQSQYIQRLYSMVLHQLQRGTKSPIIFSRAVVLCDEIFKRSVGFRALITKQTTSFFNRLLLATGEDPSANVSRALRARTQGSSQLTEVLALIETWKQDYGDKYPSLVAGHAVLMERGYVFPHRRERREEQRRQEVDTRRHRERVGEAKKQQRDLEMAQFVPEMEQVLVEMNRVFEILVPTLDAFDVLCGSDEEEAKSTLSGAAQAVVVHDGGAGSVTKEDSDEVQWEDVNEPTSTELDEETDDVEWESVETEDNGDPCNMQDEASDKDDAEDHMDINDIVQAYGLGSSSYQLTVEVSKQVCEESADNDALFRSLADSALRMRKRFLPLLDDWEQHSTLTGSSSSSSSTMQFQREVLQQIRDLRDRMTRALLKWDDLVQGAKDSNKDKSAQPAVVSLPLDAYDPSTKRRRRTSNVK</sequence>
<dbReference type="Proteomes" id="UP000429607">
    <property type="component" value="Unassembled WGS sequence"/>
</dbReference>
<accession>A0A6A4F437</accession>
<dbReference type="GO" id="GO:0005694">
    <property type="term" value="C:chromosome"/>
    <property type="evidence" value="ECO:0007669"/>
    <property type="project" value="TreeGrafter"/>
</dbReference>
<comment type="caution">
    <text evidence="4">The sequence shown here is derived from an EMBL/GenBank/DDBJ whole genome shotgun (WGS) entry which is preliminary data.</text>
</comment>
<proteinExistence type="predicted"/>
<dbReference type="InterPro" id="IPR049408">
    <property type="entry name" value="UVSSA_N_a-solenoid_rpt"/>
</dbReference>
<gene>
    <name evidence="3" type="ORF">PR001_g13953</name>
    <name evidence="2" type="ORF">PR002_g14253</name>
    <name evidence="4" type="ORF">PR003_g14364</name>
</gene>
<evidence type="ECO:0000313" key="5">
    <source>
        <dbReference type="Proteomes" id="UP000429607"/>
    </source>
</evidence>
<dbReference type="GO" id="GO:0006283">
    <property type="term" value="P:transcription-coupled nucleotide-excision repair"/>
    <property type="evidence" value="ECO:0007669"/>
    <property type="project" value="TreeGrafter"/>
</dbReference>
<feature type="region of interest" description="Disordered" evidence="1">
    <location>
        <begin position="462"/>
        <end position="496"/>
    </location>
</feature>
<dbReference type="OrthoDB" id="5594015at2759"/>
<dbReference type="AlphaFoldDB" id="A0A6A4F437"/>
<dbReference type="Proteomes" id="UP000435112">
    <property type="component" value="Unassembled WGS sequence"/>
</dbReference>
<feature type="region of interest" description="Disordered" evidence="1">
    <location>
        <begin position="329"/>
        <end position="351"/>
    </location>
</feature>
<dbReference type="PANTHER" id="PTHR28670:SF1">
    <property type="entry name" value="UV-STIMULATED SCAFFOLD PROTEIN A"/>
    <property type="match status" value="1"/>
</dbReference>
<dbReference type="EMBL" id="QXFV01000979">
    <property type="protein sequence ID" value="KAE9019150.1"/>
    <property type="molecule type" value="Genomic_DNA"/>
</dbReference>
<feature type="compositionally biased region" description="Basic and acidic residues" evidence="1">
    <location>
        <begin position="207"/>
        <end position="230"/>
    </location>
</feature>
<dbReference type="Proteomes" id="UP000434957">
    <property type="component" value="Unassembled WGS sequence"/>
</dbReference>
<dbReference type="InterPro" id="IPR018610">
    <property type="entry name" value="UVSSA"/>
</dbReference>
<dbReference type="GO" id="GO:0000993">
    <property type="term" value="F:RNA polymerase II complex binding"/>
    <property type="evidence" value="ECO:0007669"/>
    <property type="project" value="TreeGrafter"/>
</dbReference>